<name>A0A3R7MFG4_PENVA</name>
<dbReference type="PANTHER" id="PTHR34009:SF2">
    <property type="entry name" value="PROTEIN STAR"/>
    <property type="match status" value="1"/>
</dbReference>
<keyword evidence="1" id="KW-0472">Membrane</keyword>
<dbReference type="PANTHER" id="PTHR34009">
    <property type="entry name" value="PROTEIN STAR"/>
    <property type="match status" value="1"/>
</dbReference>
<evidence type="ECO:0000256" key="1">
    <source>
        <dbReference type="SAM" id="Phobius"/>
    </source>
</evidence>
<feature type="domain" description="Methyltransferase FkbM" evidence="2">
    <location>
        <begin position="469"/>
        <end position="650"/>
    </location>
</feature>
<dbReference type="GO" id="GO:0005789">
    <property type="term" value="C:endoplasmic reticulum membrane"/>
    <property type="evidence" value="ECO:0007669"/>
    <property type="project" value="TreeGrafter"/>
</dbReference>
<dbReference type="GO" id="GO:0006888">
    <property type="term" value="P:endoplasmic reticulum to Golgi vesicle-mediated transport"/>
    <property type="evidence" value="ECO:0007669"/>
    <property type="project" value="TreeGrafter"/>
</dbReference>
<comment type="caution">
    <text evidence="3">The sequence shown here is derived from an EMBL/GenBank/DDBJ whole genome shotgun (WGS) entry which is preliminary data.</text>
</comment>
<reference evidence="3 4" key="2">
    <citation type="submission" date="2019-01" db="EMBL/GenBank/DDBJ databases">
        <title>The decoding of complex shrimp genome reveals the adaptation for benthos swimmer, frequently molting mechanism and breeding impact on genome.</title>
        <authorList>
            <person name="Sun Y."/>
            <person name="Gao Y."/>
            <person name="Yu Y."/>
        </authorList>
    </citation>
    <scope>NUCLEOTIDE SEQUENCE [LARGE SCALE GENOMIC DNA]</scope>
    <source>
        <tissue evidence="3">Muscle</tissue>
    </source>
</reference>
<dbReference type="InterPro" id="IPR006342">
    <property type="entry name" value="FkbM_mtfrase"/>
</dbReference>
<evidence type="ECO:0000313" key="4">
    <source>
        <dbReference type="Proteomes" id="UP000283509"/>
    </source>
</evidence>
<evidence type="ECO:0000259" key="2">
    <source>
        <dbReference type="Pfam" id="PF05050"/>
    </source>
</evidence>
<dbReference type="GO" id="GO:0005886">
    <property type="term" value="C:plasma membrane"/>
    <property type="evidence" value="ECO:0007669"/>
    <property type="project" value="TreeGrafter"/>
</dbReference>
<proteinExistence type="predicted"/>
<keyword evidence="1" id="KW-1133">Transmembrane helix</keyword>
<keyword evidence="4" id="KW-1185">Reference proteome</keyword>
<feature type="transmembrane region" description="Helical" evidence="1">
    <location>
        <begin position="21"/>
        <end position="40"/>
    </location>
</feature>
<dbReference type="Gene3D" id="3.40.50.150">
    <property type="entry name" value="Vaccinia Virus protein VP39"/>
    <property type="match status" value="2"/>
</dbReference>
<organism evidence="3 4">
    <name type="scientific">Penaeus vannamei</name>
    <name type="common">Whiteleg shrimp</name>
    <name type="synonym">Litopenaeus vannamei</name>
    <dbReference type="NCBI Taxonomy" id="6689"/>
    <lineage>
        <taxon>Eukaryota</taxon>
        <taxon>Metazoa</taxon>
        <taxon>Ecdysozoa</taxon>
        <taxon>Arthropoda</taxon>
        <taxon>Crustacea</taxon>
        <taxon>Multicrustacea</taxon>
        <taxon>Malacostraca</taxon>
        <taxon>Eumalacostraca</taxon>
        <taxon>Eucarida</taxon>
        <taxon>Decapoda</taxon>
        <taxon>Dendrobranchiata</taxon>
        <taxon>Penaeoidea</taxon>
        <taxon>Penaeidae</taxon>
        <taxon>Penaeus</taxon>
    </lineage>
</organism>
<keyword evidence="1" id="KW-0812">Transmembrane</keyword>
<dbReference type="GO" id="GO:0031902">
    <property type="term" value="C:late endosome membrane"/>
    <property type="evidence" value="ECO:0007669"/>
    <property type="project" value="TreeGrafter"/>
</dbReference>
<dbReference type="Pfam" id="PF05050">
    <property type="entry name" value="Methyltransf_21"/>
    <property type="match status" value="2"/>
</dbReference>
<reference evidence="3 4" key="1">
    <citation type="submission" date="2018-04" db="EMBL/GenBank/DDBJ databases">
        <authorList>
            <person name="Zhang X."/>
            <person name="Yuan J."/>
            <person name="Li F."/>
            <person name="Xiang J."/>
        </authorList>
    </citation>
    <scope>NUCLEOTIDE SEQUENCE [LARGE SCALE GENOMIC DNA]</scope>
    <source>
        <tissue evidence="3">Muscle</tissue>
    </source>
</reference>
<dbReference type="Proteomes" id="UP000283509">
    <property type="component" value="Unassembled WGS sequence"/>
</dbReference>
<feature type="domain" description="Methyltransferase FkbM" evidence="2">
    <location>
        <begin position="121"/>
        <end position="304"/>
    </location>
</feature>
<dbReference type="InterPro" id="IPR053202">
    <property type="entry name" value="EGF_Rcpt_Signaling_Reg"/>
</dbReference>
<dbReference type="AlphaFoldDB" id="A0A3R7MFG4"/>
<dbReference type="GO" id="GO:0005794">
    <property type="term" value="C:Golgi apparatus"/>
    <property type="evidence" value="ECO:0007669"/>
    <property type="project" value="TreeGrafter"/>
</dbReference>
<dbReference type="GO" id="GO:0016197">
    <property type="term" value="P:endosomal transport"/>
    <property type="evidence" value="ECO:0007669"/>
    <property type="project" value="TreeGrafter"/>
</dbReference>
<dbReference type="InterPro" id="IPR029063">
    <property type="entry name" value="SAM-dependent_MTases_sf"/>
</dbReference>
<dbReference type="OrthoDB" id="6357215at2759"/>
<sequence length="689" mass="78257">MGSRLLRKVLVFKESPCAGGCFVFLLMIAFSLFMSLSFVMTDNESNTFLEQLRGPPGAEDPRVLEVLKKHYLLPPPVSMPYNLTSGDATSRYFLKLVGWDFIHRHVRQLFAQQRGGFFVEAGALDGQFISNTLWLEKERGWTGLLIEPDALSFRHLQWRRRRAWISHSCIAPGQHPREAAFESMGRTKKGLLESGHWLYRANTREYNEFSSIADDISRTSFKSYSKVQCFPLASYLAALNVTKVDFLSLDIQGGEWEVIHSLPLDRITIRAMVVEHLNTRVDLEEARNFDAVFAAYMKELGYRLLDLDAKANYVFVLEKDAALAAAAAAAGSQGKAGEARRRTTMHLRPLSWQSNCRNRVHSRCRRVVLVVAEVVVAAAVLAVCVVSRRYYAVSCTSLDRLKGPLAAEDPFVLETLRNHYLLPPPSGSYNLTSLDKKDRLIHDRLGWDFIHRHVRQLFAQQRGGFFVEAGALDGQFISNTLWLEKERGWTGLLIEPDALSFRHLQWRRRRAWISHSCIAPGQHPREAVFESMQSRVHVPTSVWMFRSNTKEIDTPFAAIEDELGFFSSKSYSKVQCFPLASYLAALNVSKVDFLSLDIQGGEWEVIHSLPLDRITIRAMAVEYFNTRADESRRMARDEAFVSYMKDLGYILLALDDLANYIFVLARDPALEPSLDPRSNTTLARNESAA</sequence>
<dbReference type="EMBL" id="QCYY01001020">
    <property type="protein sequence ID" value="ROT81103.1"/>
    <property type="molecule type" value="Genomic_DNA"/>
</dbReference>
<protein>
    <submittedName>
        <fullName evidence="3">Putative Star-like protein</fullName>
    </submittedName>
</protein>
<gene>
    <name evidence="3" type="ORF">C7M84_000157</name>
</gene>
<evidence type="ECO:0000313" key="3">
    <source>
        <dbReference type="EMBL" id="ROT81103.1"/>
    </source>
</evidence>
<dbReference type="SUPFAM" id="SSF53335">
    <property type="entry name" value="S-adenosyl-L-methionine-dependent methyltransferases"/>
    <property type="match status" value="2"/>
</dbReference>
<accession>A0A3R7MFG4</accession>